<organism evidence="2 3">
    <name type="scientific">Steinernema glaseri</name>
    <dbReference type="NCBI Taxonomy" id="37863"/>
    <lineage>
        <taxon>Eukaryota</taxon>
        <taxon>Metazoa</taxon>
        <taxon>Ecdysozoa</taxon>
        <taxon>Nematoda</taxon>
        <taxon>Chromadorea</taxon>
        <taxon>Rhabditida</taxon>
        <taxon>Tylenchina</taxon>
        <taxon>Panagrolaimomorpha</taxon>
        <taxon>Strongyloidoidea</taxon>
        <taxon>Steinernematidae</taxon>
        <taxon>Steinernema</taxon>
    </lineage>
</organism>
<dbReference type="WBParaSite" id="L893_g28013.t1">
    <property type="protein sequence ID" value="L893_g28013.t1"/>
    <property type="gene ID" value="L893_g28013"/>
</dbReference>
<accession>A0A1I7ZMG0</accession>
<dbReference type="AlphaFoldDB" id="A0A1I7ZMG0"/>
<evidence type="ECO:0000313" key="2">
    <source>
        <dbReference type="Proteomes" id="UP000095287"/>
    </source>
</evidence>
<protein>
    <submittedName>
        <fullName evidence="3">MADF domain-containing protein</fullName>
    </submittedName>
</protein>
<name>A0A1I7ZMG0_9BILA</name>
<proteinExistence type="predicted"/>
<keyword evidence="2" id="KW-1185">Reference proteome</keyword>
<feature type="region of interest" description="Disordered" evidence="1">
    <location>
        <begin position="161"/>
        <end position="188"/>
    </location>
</feature>
<evidence type="ECO:0000313" key="3">
    <source>
        <dbReference type="WBParaSite" id="L893_g28013.t1"/>
    </source>
</evidence>
<evidence type="ECO:0000256" key="1">
    <source>
        <dbReference type="SAM" id="MobiDB-lite"/>
    </source>
</evidence>
<reference evidence="3" key="1">
    <citation type="submission" date="2016-11" db="UniProtKB">
        <authorList>
            <consortium name="WormBaseParasite"/>
        </authorList>
    </citation>
    <scope>IDENTIFICATION</scope>
</reference>
<feature type="compositionally biased region" description="Polar residues" evidence="1">
    <location>
        <begin position="231"/>
        <end position="244"/>
    </location>
</feature>
<feature type="compositionally biased region" description="Basic and acidic residues" evidence="1">
    <location>
        <begin position="246"/>
        <end position="259"/>
    </location>
</feature>
<sequence>MKFNALKNVYLSIPLAVYPAWKVHSLIMLILVVKGQKSQHSSSGPGLGGSPLNHLRDRRLLSVFSVRTAMCANNRRGGLIEILLEEIERRPRLHLSRMSPDPAWQDDWSAVVFAVQQSFPEATYHRIWKTWYYMRYNYFRDNVAQRWKPYLAFLGDPKHGYKEDTRHSRRKSVAPMTDNAPPQEAPLLKRPIPLLPTSYCPPTYLSSFAQPLQLPTSSTATITAAASSSSGTDGRSECQSSVTVADTRKDDEKSEHDGFSKANAPRSI</sequence>
<feature type="region of interest" description="Disordered" evidence="1">
    <location>
        <begin position="222"/>
        <end position="268"/>
    </location>
</feature>
<dbReference type="Proteomes" id="UP000095287">
    <property type="component" value="Unplaced"/>
</dbReference>